<comment type="caution">
    <text evidence="2">The sequence shown here is derived from an EMBL/GenBank/DDBJ whole genome shotgun (WGS) entry which is preliminary data.</text>
</comment>
<protein>
    <recommendedName>
        <fullName evidence="1">DUF7880 domain-containing protein</fullName>
    </recommendedName>
</protein>
<proteinExistence type="predicted"/>
<gene>
    <name evidence="2" type="ORF">PIB30_030760</name>
</gene>
<dbReference type="EMBL" id="JASCZI010241785">
    <property type="protein sequence ID" value="MED6206878.1"/>
    <property type="molecule type" value="Genomic_DNA"/>
</dbReference>
<evidence type="ECO:0000313" key="3">
    <source>
        <dbReference type="Proteomes" id="UP001341840"/>
    </source>
</evidence>
<dbReference type="InterPro" id="IPR057202">
    <property type="entry name" value="DUF7880"/>
</dbReference>
<name>A0ABU6YC99_9FABA</name>
<dbReference type="PANTHER" id="PTHR36014">
    <property type="entry name" value="OS03G0176600 PROTEIN"/>
    <property type="match status" value="1"/>
</dbReference>
<accession>A0ABU6YC99</accession>
<evidence type="ECO:0000259" key="1">
    <source>
        <dbReference type="Pfam" id="PF25306"/>
    </source>
</evidence>
<evidence type="ECO:0000313" key="2">
    <source>
        <dbReference type="EMBL" id="MED6206878.1"/>
    </source>
</evidence>
<organism evidence="2 3">
    <name type="scientific">Stylosanthes scabra</name>
    <dbReference type="NCBI Taxonomy" id="79078"/>
    <lineage>
        <taxon>Eukaryota</taxon>
        <taxon>Viridiplantae</taxon>
        <taxon>Streptophyta</taxon>
        <taxon>Embryophyta</taxon>
        <taxon>Tracheophyta</taxon>
        <taxon>Spermatophyta</taxon>
        <taxon>Magnoliopsida</taxon>
        <taxon>eudicotyledons</taxon>
        <taxon>Gunneridae</taxon>
        <taxon>Pentapetalae</taxon>
        <taxon>rosids</taxon>
        <taxon>fabids</taxon>
        <taxon>Fabales</taxon>
        <taxon>Fabaceae</taxon>
        <taxon>Papilionoideae</taxon>
        <taxon>50 kb inversion clade</taxon>
        <taxon>dalbergioids sensu lato</taxon>
        <taxon>Dalbergieae</taxon>
        <taxon>Pterocarpus clade</taxon>
        <taxon>Stylosanthes</taxon>
    </lineage>
</organism>
<keyword evidence="3" id="KW-1185">Reference proteome</keyword>
<dbReference type="Pfam" id="PF25306">
    <property type="entry name" value="DUF7880"/>
    <property type="match status" value="1"/>
</dbReference>
<sequence length="205" mass="22765">MASLSSAPAHFSSNSQFRRRSASYNKQRGVCMTLQPPPAHRWHNHKGRRSLSISIALSSFLLTLPNRMFPLFSSHLISYAAALSFPRCCRKKLDPLEAYVPAIILAQFQIKDLEKTIEDDEPQFGLCRSLLRSGPAASLRVNIRAVAQYASDSGNGKTAFNNVDECLRSLEELDSLFLHASRKDPEASVKSMKAKISTALTALDR</sequence>
<reference evidence="2 3" key="1">
    <citation type="journal article" date="2023" name="Plants (Basel)">
        <title>Bridging the Gap: Combining Genomics and Transcriptomics Approaches to Understand Stylosanthes scabra, an Orphan Legume from the Brazilian Caatinga.</title>
        <authorList>
            <person name="Ferreira-Neto J.R.C."/>
            <person name="da Silva M.D."/>
            <person name="Binneck E."/>
            <person name="de Melo N.F."/>
            <person name="da Silva R.H."/>
            <person name="de Melo A.L.T.M."/>
            <person name="Pandolfi V."/>
            <person name="Bustamante F.O."/>
            <person name="Brasileiro-Vidal A.C."/>
            <person name="Benko-Iseppon A.M."/>
        </authorList>
    </citation>
    <scope>NUCLEOTIDE SEQUENCE [LARGE SCALE GENOMIC DNA]</scope>
    <source>
        <tissue evidence="2">Leaves</tissue>
    </source>
</reference>
<dbReference type="PANTHER" id="PTHR36014:SF1">
    <property type="entry name" value="OS03G0176700 PROTEIN"/>
    <property type="match status" value="1"/>
</dbReference>
<dbReference type="Proteomes" id="UP001341840">
    <property type="component" value="Unassembled WGS sequence"/>
</dbReference>
<feature type="domain" description="DUF7880" evidence="1">
    <location>
        <begin position="95"/>
        <end position="205"/>
    </location>
</feature>